<organism evidence="4 5">
    <name type="scientific">Clytia hemisphaerica</name>
    <dbReference type="NCBI Taxonomy" id="252671"/>
    <lineage>
        <taxon>Eukaryota</taxon>
        <taxon>Metazoa</taxon>
        <taxon>Cnidaria</taxon>
        <taxon>Hydrozoa</taxon>
        <taxon>Hydroidolina</taxon>
        <taxon>Leptothecata</taxon>
        <taxon>Obeliida</taxon>
        <taxon>Clytiidae</taxon>
        <taxon>Clytia</taxon>
    </lineage>
</organism>
<keyword evidence="2" id="KW-1133">Transmembrane helix</keyword>
<evidence type="ECO:0000313" key="4">
    <source>
        <dbReference type="EnsemblMetazoa" id="CLYHEMP025993.1"/>
    </source>
</evidence>
<dbReference type="AlphaFoldDB" id="A0A7M5XMZ8"/>
<keyword evidence="5" id="KW-1185">Reference proteome</keyword>
<sequence length="293" mass="33974">MHWVAFSLLFITLFTAATNAFPTVKKHNYRWTSWSGWTPCEEEETVDWARTSSRTDRPEKPIYRNCYTRATRRCMNPPFGLTHDANCIGESAKIELCDLEFNSDLRCRAVVSTFQAKARILDGELSTRTLIDQKLVHLRQENFKYLITTIAGSVLVFCLYTLLYLRLLRHKLFGSNYDDKFEPSPLKRSFDKLKAKTTESADKLLKNFKKSDPNVNKEENNSLFDKDGKLVKNRPIEDGLGSTPPMPTRTEYEQSQNKDSQYVQSKFLEHHMGIQQGIQKKQDLQNETLVKKT</sequence>
<feature type="transmembrane region" description="Helical" evidence="2">
    <location>
        <begin position="145"/>
        <end position="165"/>
    </location>
</feature>
<evidence type="ECO:0000313" key="5">
    <source>
        <dbReference type="Proteomes" id="UP000594262"/>
    </source>
</evidence>
<proteinExistence type="predicted"/>
<feature type="compositionally biased region" description="Basic and acidic residues" evidence="1">
    <location>
        <begin position="211"/>
        <end position="237"/>
    </location>
</feature>
<dbReference type="Proteomes" id="UP000594262">
    <property type="component" value="Unplaced"/>
</dbReference>
<protein>
    <recommendedName>
        <fullName evidence="6">Cnidarian restricted protein</fullName>
    </recommendedName>
</protein>
<feature type="region of interest" description="Disordered" evidence="1">
    <location>
        <begin position="273"/>
        <end position="293"/>
    </location>
</feature>
<name>A0A7M5XMZ8_9CNID</name>
<keyword evidence="3" id="KW-0732">Signal</keyword>
<feature type="region of interest" description="Disordered" evidence="1">
    <location>
        <begin position="211"/>
        <end position="260"/>
    </location>
</feature>
<evidence type="ECO:0000256" key="3">
    <source>
        <dbReference type="SAM" id="SignalP"/>
    </source>
</evidence>
<accession>A0A7M5XMZ8</accession>
<keyword evidence="2" id="KW-0812">Transmembrane</keyword>
<feature type="signal peptide" evidence="3">
    <location>
        <begin position="1"/>
        <end position="20"/>
    </location>
</feature>
<evidence type="ECO:0000256" key="1">
    <source>
        <dbReference type="SAM" id="MobiDB-lite"/>
    </source>
</evidence>
<feature type="chain" id="PRO_5029749768" description="Cnidarian restricted protein" evidence="3">
    <location>
        <begin position="21"/>
        <end position="293"/>
    </location>
</feature>
<evidence type="ECO:0008006" key="6">
    <source>
        <dbReference type="Google" id="ProtNLM"/>
    </source>
</evidence>
<dbReference type="EnsemblMetazoa" id="CLYHEMT025993.1">
    <property type="protein sequence ID" value="CLYHEMP025993.1"/>
    <property type="gene ID" value="CLYHEMG025993"/>
</dbReference>
<evidence type="ECO:0000256" key="2">
    <source>
        <dbReference type="SAM" id="Phobius"/>
    </source>
</evidence>
<keyword evidence="2" id="KW-0472">Membrane</keyword>
<reference evidence="4" key="1">
    <citation type="submission" date="2021-01" db="UniProtKB">
        <authorList>
            <consortium name="EnsemblMetazoa"/>
        </authorList>
    </citation>
    <scope>IDENTIFICATION</scope>
</reference>